<keyword evidence="15" id="KW-1185">Reference proteome</keyword>
<evidence type="ECO:0000256" key="8">
    <source>
        <dbReference type="ARBA" id="ARBA00023146"/>
    </source>
</evidence>
<feature type="domain" description="Glutamyl/glutaminyl-tRNA synthetase class Ib catalytic" evidence="12">
    <location>
        <begin position="44"/>
        <end position="374"/>
    </location>
</feature>
<dbReference type="Pfam" id="PF00749">
    <property type="entry name" value="tRNA-synt_1c"/>
    <property type="match status" value="1"/>
</dbReference>
<evidence type="ECO:0000313" key="15">
    <source>
        <dbReference type="Proteomes" id="UP001148786"/>
    </source>
</evidence>
<dbReference type="GO" id="GO:0006424">
    <property type="term" value="P:glutamyl-tRNA aminoacylation"/>
    <property type="evidence" value="ECO:0007669"/>
    <property type="project" value="InterPro"/>
</dbReference>
<evidence type="ECO:0000259" key="12">
    <source>
        <dbReference type="Pfam" id="PF00749"/>
    </source>
</evidence>
<accession>A0A9W8N294</accession>
<dbReference type="SUPFAM" id="SSF48163">
    <property type="entry name" value="An anticodon-binding domain of class I aminoacyl-tRNA synthetases"/>
    <property type="match status" value="1"/>
</dbReference>
<dbReference type="EC" id="6.1.1.17" evidence="3"/>
<comment type="caution">
    <text evidence="14">The sequence shown here is derived from an EMBL/GenBank/DDBJ whole genome shotgun (WGS) entry which is preliminary data.</text>
</comment>
<dbReference type="PRINTS" id="PR00987">
    <property type="entry name" value="TRNASYNTHGLU"/>
</dbReference>
<dbReference type="Pfam" id="PF19269">
    <property type="entry name" value="Anticodon_2"/>
    <property type="match status" value="1"/>
</dbReference>
<evidence type="ECO:0000256" key="4">
    <source>
        <dbReference type="ARBA" id="ARBA00022598"/>
    </source>
</evidence>
<dbReference type="InterPro" id="IPR020751">
    <property type="entry name" value="aa-tRNA-synth_I_codon-bd_sub2"/>
</dbReference>
<dbReference type="NCBIfam" id="TIGR00464">
    <property type="entry name" value="gltX_bact"/>
    <property type="match status" value="1"/>
</dbReference>
<dbReference type="PROSITE" id="PS00178">
    <property type="entry name" value="AA_TRNA_LIGASE_I"/>
    <property type="match status" value="1"/>
</dbReference>
<reference evidence="14" key="1">
    <citation type="submission" date="2022-07" db="EMBL/GenBank/DDBJ databases">
        <title>Genome Sequence of Agrocybe chaxingu.</title>
        <authorList>
            <person name="Buettner E."/>
        </authorList>
    </citation>
    <scope>NUCLEOTIDE SEQUENCE</scope>
    <source>
        <strain evidence="14">MP-N11</strain>
    </source>
</reference>
<gene>
    <name evidence="14" type="ORF">NLJ89_g260</name>
</gene>
<dbReference type="CDD" id="cd00808">
    <property type="entry name" value="GluRS_core"/>
    <property type="match status" value="1"/>
</dbReference>
<dbReference type="InterPro" id="IPR000924">
    <property type="entry name" value="Glu/Gln-tRNA-synth"/>
</dbReference>
<evidence type="ECO:0000256" key="11">
    <source>
        <dbReference type="RuleBase" id="RU363037"/>
    </source>
</evidence>
<protein>
    <recommendedName>
        <fullName evidence="10">Glutamate--tRNA ligase, mitochondrial</fullName>
        <ecNumber evidence="3">6.1.1.17</ecNumber>
    </recommendedName>
    <alternativeName>
        <fullName evidence="9">Glutamyl-tRNA synthetase</fullName>
    </alternativeName>
</protein>
<keyword evidence="4 11" id="KW-0436">Ligase</keyword>
<proteinExistence type="inferred from homology"/>
<dbReference type="GO" id="GO:0000049">
    <property type="term" value="F:tRNA binding"/>
    <property type="evidence" value="ECO:0007669"/>
    <property type="project" value="InterPro"/>
</dbReference>
<evidence type="ECO:0000313" key="14">
    <source>
        <dbReference type="EMBL" id="KAJ3517837.1"/>
    </source>
</evidence>
<dbReference type="SUPFAM" id="SSF52374">
    <property type="entry name" value="Nucleotidylyl transferase"/>
    <property type="match status" value="1"/>
</dbReference>
<sequence length="545" mass="60894">MRGKYEDNADKGGPVWGRGLSFPTPSAFLEISCSSRHLSDPQMVLLRFAPSPTGPLHLGGLRMALYNHLFARKHAGKWLLRIEDTDASRSVPGSLEGIRNALEWAGLRYDFGPGREGPHGPYFQSERLDLYKSYAGKLLDSGNAYRCFCSQDTLAEIKGKLARSGSSASYDRRCLHLTEEEVARKVRAGEKHVVRFNNTAAPTRPSATDLIFGRPRDTHASLATDPIILKTDQFPTYHLASVADDHEMGITHVLRGEEWLPSLPLHLDLYASLKIPAPHFGHMPILLNPDGSKMSKRHGDVQVVDFIKRGWEPEGVLNWLVLSGWGVSHEAPAPDGSSQARSPSIVPDSTRIMTMDEMVDQFDLSAITHRNTVLEAAKLEYINKHHVMRRASTRTGLEELAQKVHEHIKEAFPNSPHTTLDMIKKAISILEGRLTNIYDIPFHAPYLFQEPDLTSTVAKAMREKIASENYDLVIKTVKATLEGQSEDWDDIDFLTLLHKEREGLDLSTKAFMTPLRYALTGMKDGPAIADVMDALGRERTLARLR</sequence>
<dbReference type="GO" id="GO:0005739">
    <property type="term" value="C:mitochondrion"/>
    <property type="evidence" value="ECO:0007669"/>
    <property type="project" value="UniProtKB-SubCell"/>
</dbReference>
<dbReference type="InterPro" id="IPR001412">
    <property type="entry name" value="aa-tRNA-synth_I_CS"/>
</dbReference>
<keyword evidence="7 11" id="KW-0648">Protein biosynthesis</keyword>
<evidence type="ECO:0000256" key="3">
    <source>
        <dbReference type="ARBA" id="ARBA00012835"/>
    </source>
</evidence>
<dbReference type="Gene3D" id="1.10.10.350">
    <property type="match status" value="1"/>
</dbReference>
<dbReference type="AlphaFoldDB" id="A0A9W8N294"/>
<dbReference type="PANTHER" id="PTHR43311:SF2">
    <property type="entry name" value="GLUTAMATE--TRNA LIGASE, MITOCHONDRIAL-RELATED"/>
    <property type="match status" value="1"/>
</dbReference>
<dbReference type="Proteomes" id="UP001148786">
    <property type="component" value="Unassembled WGS sequence"/>
</dbReference>
<evidence type="ECO:0000259" key="13">
    <source>
        <dbReference type="Pfam" id="PF19269"/>
    </source>
</evidence>
<evidence type="ECO:0000256" key="5">
    <source>
        <dbReference type="ARBA" id="ARBA00022741"/>
    </source>
</evidence>
<name>A0A9W8N294_9AGAR</name>
<evidence type="ECO:0000256" key="7">
    <source>
        <dbReference type="ARBA" id="ARBA00022917"/>
    </source>
</evidence>
<dbReference type="InterPro" id="IPR033910">
    <property type="entry name" value="GluRS_core"/>
</dbReference>
<dbReference type="InterPro" id="IPR020058">
    <property type="entry name" value="Glu/Gln-tRNA-synth_Ib_cat-dom"/>
</dbReference>
<evidence type="ECO:0000256" key="2">
    <source>
        <dbReference type="ARBA" id="ARBA00007894"/>
    </source>
</evidence>
<dbReference type="InterPro" id="IPR014729">
    <property type="entry name" value="Rossmann-like_a/b/a_fold"/>
</dbReference>
<keyword evidence="6 11" id="KW-0067">ATP-binding</keyword>
<evidence type="ECO:0000256" key="9">
    <source>
        <dbReference type="ARBA" id="ARBA00030865"/>
    </source>
</evidence>
<dbReference type="FunFam" id="3.40.50.620:FF:000045">
    <property type="entry name" value="Glutamate--tRNA ligase, mitochondrial"/>
    <property type="match status" value="1"/>
</dbReference>
<dbReference type="GO" id="GO:0008270">
    <property type="term" value="F:zinc ion binding"/>
    <property type="evidence" value="ECO:0007669"/>
    <property type="project" value="InterPro"/>
</dbReference>
<dbReference type="Gene3D" id="3.40.50.620">
    <property type="entry name" value="HUPs"/>
    <property type="match status" value="1"/>
</dbReference>
<dbReference type="InterPro" id="IPR045462">
    <property type="entry name" value="aa-tRNA-synth_I_cd-bd"/>
</dbReference>
<evidence type="ECO:0000256" key="6">
    <source>
        <dbReference type="ARBA" id="ARBA00022840"/>
    </source>
</evidence>
<keyword evidence="5 11" id="KW-0547">Nucleotide-binding</keyword>
<dbReference type="OrthoDB" id="428822at2759"/>
<dbReference type="InterPro" id="IPR004527">
    <property type="entry name" value="Glu-tRNA-ligase_bac/mito"/>
</dbReference>
<dbReference type="HAMAP" id="MF_00022">
    <property type="entry name" value="Glu_tRNA_synth_type1"/>
    <property type="match status" value="1"/>
</dbReference>
<dbReference type="PANTHER" id="PTHR43311">
    <property type="entry name" value="GLUTAMATE--TRNA LIGASE"/>
    <property type="match status" value="1"/>
</dbReference>
<comment type="subcellular location">
    <subcellularLocation>
        <location evidence="1">Mitochondrion</location>
    </subcellularLocation>
</comment>
<feature type="domain" description="Aminoacyl-tRNA synthetase class I anticodon-binding" evidence="13">
    <location>
        <begin position="400"/>
        <end position="545"/>
    </location>
</feature>
<dbReference type="InterPro" id="IPR049940">
    <property type="entry name" value="GluQ/Sye"/>
</dbReference>
<comment type="similarity">
    <text evidence="2">Belongs to the class-I aminoacyl-tRNA synthetase family. Glutamate--tRNA ligase type 1 subfamily.</text>
</comment>
<dbReference type="InterPro" id="IPR008925">
    <property type="entry name" value="aa_tRNA-synth_I_cd-bd_sf"/>
</dbReference>
<dbReference type="GO" id="GO:0005524">
    <property type="term" value="F:ATP binding"/>
    <property type="evidence" value="ECO:0007669"/>
    <property type="project" value="UniProtKB-KW"/>
</dbReference>
<dbReference type="GO" id="GO:0004818">
    <property type="term" value="F:glutamate-tRNA ligase activity"/>
    <property type="evidence" value="ECO:0007669"/>
    <property type="project" value="UniProtKB-EC"/>
</dbReference>
<evidence type="ECO:0000256" key="10">
    <source>
        <dbReference type="ARBA" id="ARBA00072917"/>
    </source>
</evidence>
<organism evidence="14 15">
    <name type="scientific">Agrocybe chaxingu</name>
    <dbReference type="NCBI Taxonomy" id="84603"/>
    <lineage>
        <taxon>Eukaryota</taxon>
        <taxon>Fungi</taxon>
        <taxon>Dikarya</taxon>
        <taxon>Basidiomycota</taxon>
        <taxon>Agaricomycotina</taxon>
        <taxon>Agaricomycetes</taxon>
        <taxon>Agaricomycetidae</taxon>
        <taxon>Agaricales</taxon>
        <taxon>Agaricineae</taxon>
        <taxon>Strophariaceae</taxon>
        <taxon>Agrocybe</taxon>
    </lineage>
</organism>
<keyword evidence="8 11" id="KW-0030">Aminoacyl-tRNA synthetase</keyword>
<evidence type="ECO:0000256" key="1">
    <source>
        <dbReference type="ARBA" id="ARBA00004173"/>
    </source>
</evidence>
<dbReference type="EMBL" id="JANKHO010000009">
    <property type="protein sequence ID" value="KAJ3517837.1"/>
    <property type="molecule type" value="Genomic_DNA"/>
</dbReference>